<organism evidence="2 3">
    <name type="scientific">Actinoplanes couchii</name>
    <dbReference type="NCBI Taxonomy" id="403638"/>
    <lineage>
        <taxon>Bacteria</taxon>
        <taxon>Bacillati</taxon>
        <taxon>Actinomycetota</taxon>
        <taxon>Actinomycetes</taxon>
        <taxon>Micromonosporales</taxon>
        <taxon>Micromonosporaceae</taxon>
        <taxon>Actinoplanes</taxon>
    </lineage>
</organism>
<dbReference type="PANTHER" id="PTHR18964:SF173">
    <property type="entry name" value="GLUCOKINASE"/>
    <property type="match status" value="1"/>
</dbReference>
<dbReference type="SUPFAM" id="SSF46785">
    <property type="entry name" value="Winged helix' DNA-binding domain"/>
    <property type="match status" value="1"/>
</dbReference>
<dbReference type="Gene3D" id="1.10.10.10">
    <property type="entry name" value="Winged helix-like DNA-binding domain superfamily/Winged helix DNA-binding domain"/>
    <property type="match status" value="1"/>
</dbReference>
<keyword evidence="3" id="KW-1185">Reference proteome</keyword>
<evidence type="ECO:0000256" key="1">
    <source>
        <dbReference type="ARBA" id="ARBA00006479"/>
    </source>
</evidence>
<evidence type="ECO:0000313" key="2">
    <source>
        <dbReference type="EMBL" id="GID52446.1"/>
    </source>
</evidence>
<dbReference type="InterPro" id="IPR036388">
    <property type="entry name" value="WH-like_DNA-bd_sf"/>
</dbReference>
<comment type="similarity">
    <text evidence="1">Belongs to the ROK (NagC/XylR) family.</text>
</comment>
<dbReference type="Pfam" id="PF00480">
    <property type="entry name" value="ROK"/>
    <property type="match status" value="1"/>
</dbReference>
<dbReference type="PANTHER" id="PTHR18964">
    <property type="entry name" value="ROK (REPRESSOR, ORF, KINASE) FAMILY"/>
    <property type="match status" value="1"/>
</dbReference>
<dbReference type="InterPro" id="IPR043129">
    <property type="entry name" value="ATPase_NBD"/>
</dbReference>
<proteinExistence type="inferred from homology"/>
<dbReference type="SUPFAM" id="SSF53067">
    <property type="entry name" value="Actin-like ATPase domain"/>
    <property type="match status" value="1"/>
</dbReference>
<dbReference type="Proteomes" id="UP000612282">
    <property type="component" value="Unassembled WGS sequence"/>
</dbReference>
<protein>
    <submittedName>
        <fullName evidence="2">Transcriptional regulator</fullName>
    </submittedName>
</protein>
<evidence type="ECO:0000313" key="3">
    <source>
        <dbReference type="Proteomes" id="UP000612282"/>
    </source>
</evidence>
<name>A0ABQ3X1Q2_9ACTN</name>
<dbReference type="InterPro" id="IPR000600">
    <property type="entry name" value="ROK"/>
</dbReference>
<comment type="caution">
    <text evidence="2">The sequence shown here is derived from an EMBL/GenBank/DDBJ whole genome shotgun (WGS) entry which is preliminary data.</text>
</comment>
<dbReference type="RefSeq" id="WP_203793255.1">
    <property type="nucleotide sequence ID" value="NZ_BAAAQE010000097.1"/>
</dbReference>
<gene>
    <name evidence="2" type="ORF">Aco03nite_008500</name>
</gene>
<sequence>MRAPHADLTSAGGIFSLVRDGRAASRAELSRLTGLAPSTVALRIDELIRHGYLTESGQGPSQGGRRPRRLGLAYDNRLIAGVDLGARHATLRVYDLAGTRVSGRDIVVDIGISPESVLRTVFQQLSAMNPGRELAGIGLAVPGPVRTVDRRVVSPSRMPGWNGVDPAAILAGISGVPVRTENDANAMAVGEFVATGRTAAHLILVKVGASIGTGIIASGTLHRGSRGIAGDVSHTRVTDDGGLCSCGRTGCLDTVAGGRSMVLALQAAGEAVSDVADVVRLARDAHPLASRLLREAGQRTGVVLATLVGFFNPERLVLAGSLSSSDVFVAAVRSAVYDQCLPVSTEGLEIGASSAGPDIGARGVAALVIDELLDPQQIDEKVRLLR</sequence>
<dbReference type="InterPro" id="IPR036390">
    <property type="entry name" value="WH_DNA-bd_sf"/>
</dbReference>
<dbReference type="Gene3D" id="3.30.420.40">
    <property type="match status" value="2"/>
</dbReference>
<dbReference type="EMBL" id="BOMG01000019">
    <property type="protein sequence ID" value="GID52446.1"/>
    <property type="molecule type" value="Genomic_DNA"/>
</dbReference>
<accession>A0ABQ3X1Q2</accession>
<reference evidence="2 3" key="1">
    <citation type="submission" date="2021-01" db="EMBL/GenBank/DDBJ databases">
        <title>Whole genome shotgun sequence of Actinoplanes couchii NBRC 106145.</title>
        <authorList>
            <person name="Komaki H."/>
            <person name="Tamura T."/>
        </authorList>
    </citation>
    <scope>NUCLEOTIDE SEQUENCE [LARGE SCALE GENOMIC DNA]</scope>
    <source>
        <strain evidence="2 3">NBRC 106145</strain>
    </source>
</reference>
<dbReference type="Pfam" id="PF13412">
    <property type="entry name" value="HTH_24"/>
    <property type="match status" value="1"/>
</dbReference>